<gene>
    <name evidence="14" type="ORF">OHK93_007784</name>
</gene>
<keyword evidence="7" id="KW-0378">Hydrolase</keyword>
<comment type="similarity">
    <text evidence="3">Belongs to the G-alpha family. G(q) subfamily.</text>
</comment>
<dbReference type="GO" id="GO:0001664">
    <property type="term" value="F:G protein-coupled receptor binding"/>
    <property type="evidence" value="ECO:0007669"/>
    <property type="project" value="InterPro"/>
</dbReference>
<evidence type="ECO:0000256" key="12">
    <source>
        <dbReference type="PIRSR" id="PIRSR601019-1"/>
    </source>
</evidence>
<dbReference type="PRINTS" id="PR00318">
    <property type="entry name" value="GPROTEINA"/>
</dbReference>
<evidence type="ECO:0000256" key="4">
    <source>
        <dbReference type="ARBA" id="ARBA00011356"/>
    </source>
</evidence>
<dbReference type="Proteomes" id="UP001161017">
    <property type="component" value="Unassembled WGS sequence"/>
</dbReference>
<feature type="binding site" evidence="12">
    <location>
        <begin position="279"/>
        <end position="282"/>
    </location>
    <ligand>
        <name>GTP</name>
        <dbReference type="ChEBI" id="CHEBI:37565"/>
    </ligand>
</feature>
<dbReference type="GO" id="GO:0031683">
    <property type="term" value="F:G-protein beta/gamma-subunit complex binding"/>
    <property type="evidence" value="ECO:0007669"/>
    <property type="project" value="InterPro"/>
</dbReference>
<dbReference type="GO" id="GO:0005525">
    <property type="term" value="F:GTP binding"/>
    <property type="evidence" value="ECO:0007669"/>
    <property type="project" value="UniProtKB-KW"/>
</dbReference>
<evidence type="ECO:0000256" key="5">
    <source>
        <dbReference type="ARBA" id="ARBA00022723"/>
    </source>
</evidence>
<dbReference type="InterPro" id="IPR011025">
    <property type="entry name" value="GproteinA_insert"/>
</dbReference>
<comment type="subunit">
    <text evidence="4">G proteins are composed of 3 units; alpha, beta and gamma. The alpha chain contains the guanine nucleotide binding site.</text>
</comment>
<dbReference type="InterPro" id="IPR001019">
    <property type="entry name" value="Gprotein_alpha_su"/>
</dbReference>
<sequence>MVFNMCFPKSGGNAIARSTAEDARKNMEIEKMIRKDKKNQGKQVKILLLGAGESGKSTILKQMRIIYSEGFRLDERKEVRQVIFSNMIVAFKIIAEEMRELGLEYEIVDSHDHEAVISAAADIGPDENFPTDCLSAMKGLWSDPAVQKCIKRGNEYALHDNIQYYYANIDRLFSRGYLPNDQDVLRSRLRTTGITETLFELGQLNYHMFDVGGQRSERKKWIHCFEGVHCLMFVAALSGYDQCLVEDKTANQMREALLLFESIMSLTWFKTSSIILFLNKTDLFKDKLLEKPVHDYFPDYTGAVNDFNAAAAYFANKFKGLNRTEDREIYVHYTNATDTNLLKLTMASVQDTIIQSNLETLIL</sequence>
<evidence type="ECO:0000256" key="9">
    <source>
        <dbReference type="ARBA" id="ARBA00023134"/>
    </source>
</evidence>
<dbReference type="FunFam" id="3.40.50.300:FF:000692">
    <property type="entry name" value="Guanine nucleotide-binding protein subunit alpha"/>
    <property type="match status" value="1"/>
</dbReference>
<dbReference type="Gene3D" id="3.40.50.300">
    <property type="entry name" value="P-loop containing nucleotide triphosphate hydrolases"/>
    <property type="match status" value="1"/>
</dbReference>
<comment type="caution">
    <text evidence="14">The sequence shown here is derived from an EMBL/GenBank/DDBJ whole genome shotgun (WGS) entry which is preliminary data.</text>
</comment>
<dbReference type="GO" id="GO:0007186">
    <property type="term" value="P:G protein-coupled receptor signaling pathway"/>
    <property type="evidence" value="ECO:0007669"/>
    <property type="project" value="InterPro"/>
</dbReference>
<evidence type="ECO:0000313" key="14">
    <source>
        <dbReference type="EMBL" id="MDI1488509.1"/>
    </source>
</evidence>
<keyword evidence="5 13" id="KW-0479">Metal-binding</keyword>
<reference evidence="14" key="1">
    <citation type="journal article" date="2023" name="Genome Biol. Evol.">
        <title>First Whole Genome Sequence and Flow Cytometry Genome Size Data for the Lichen-Forming Fungus Ramalina farinacea (Ascomycota).</title>
        <authorList>
            <person name="Llewellyn T."/>
            <person name="Mian S."/>
            <person name="Hill R."/>
            <person name="Leitch I.J."/>
            <person name="Gaya E."/>
        </authorList>
    </citation>
    <scope>NUCLEOTIDE SEQUENCE</scope>
    <source>
        <strain evidence="14">LIQ254RAFAR</strain>
    </source>
</reference>
<dbReference type="PROSITE" id="PS51882">
    <property type="entry name" value="G_ALPHA"/>
    <property type="match status" value="1"/>
</dbReference>
<dbReference type="GO" id="GO:0005737">
    <property type="term" value="C:cytoplasm"/>
    <property type="evidence" value="ECO:0007669"/>
    <property type="project" value="TreeGrafter"/>
</dbReference>
<feature type="binding site" evidence="13">
    <location>
        <position position="57"/>
    </location>
    <ligand>
        <name>Mg(2+)</name>
        <dbReference type="ChEBI" id="CHEBI:18420"/>
    </ligand>
</feature>
<evidence type="ECO:0000256" key="1">
    <source>
        <dbReference type="ARBA" id="ARBA00001946"/>
    </source>
</evidence>
<dbReference type="EMBL" id="JAPUFD010000007">
    <property type="protein sequence ID" value="MDI1488509.1"/>
    <property type="molecule type" value="Genomic_DNA"/>
</dbReference>
<dbReference type="Gene3D" id="1.10.400.10">
    <property type="entry name" value="GI Alpha 1, domain 2-like"/>
    <property type="match status" value="1"/>
</dbReference>
<dbReference type="PANTHER" id="PTHR10218">
    <property type="entry name" value="GTP-BINDING PROTEIN ALPHA SUBUNIT"/>
    <property type="match status" value="1"/>
</dbReference>
<evidence type="ECO:0000256" key="7">
    <source>
        <dbReference type="ARBA" id="ARBA00022801"/>
    </source>
</evidence>
<organism evidence="14 15">
    <name type="scientific">Ramalina farinacea</name>
    <dbReference type="NCBI Taxonomy" id="258253"/>
    <lineage>
        <taxon>Eukaryota</taxon>
        <taxon>Fungi</taxon>
        <taxon>Dikarya</taxon>
        <taxon>Ascomycota</taxon>
        <taxon>Pezizomycotina</taxon>
        <taxon>Lecanoromycetes</taxon>
        <taxon>OSLEUM clade</taxon>
        <taxon>Lecanoromycetidae</taxon>
        <taxon>Lecanorales</taxon>
        <taxon>Lecanorineae</taxon>
        <taxon>Ramalinaceae</taxon>
        <taxon>Ramalina</taxon>
    </lineage>
</organism>
<dbReference type="PANTHER" id="PTHR10218:SF242">
    <property type="entry name" value="GUANINE NUCLEOTIDE-BINDING PROTEIN ALPHA-1 SUBUNIT"/>
    <property type="match status" value="1"/>
</dbReference>
<name>A0AA43QNB2_9LECA</name>
<evidence type="ECO:0000256" key="6">
    <source>
        <dbReference type="ARBA" id="ARBA00022741"/>
    </source>
</evidence>
<feature type="binding site" evidence="12">
    <location>
        <begin position="185"/>
        <end position="191"/>
    </location>
    <ligand>
        <name>GTP</name>
        <dbReference type="ChEBI" id="CHEBI:37565"/>
    </ligand>
</feature>
<feature type="binding site" evidence="13">
    <location>
        <position position="191"/>
    </location>
    <ligand>
        <name>Mg(2+)</name>
        <dbReference type="ChEBI" id="CHEBI:18420"/>
    </ligand>
</feature>
<keyword evidence="10" id="KW-0807">Transducer</keyword>
<dbReference type="GO" id="GO:0000750">
    <property type="term" value="P:pheromone-dependent signal transduction involved in conjugation with cellular fusion"/>
    <property type="evidence" value="ECO:0007669"/>
    <property type="project" value="TreeGrafter"/>
</dbReference>
<evidence type="ECO:0000313" key="15">
    <source>
        <dbReference type="Proteomes" id="UP001161017"/>
    </source>
</evidence>
<evidence type="ECO:0000256" key="11">
    <source>
        <dbReference type="ARBA" id="ARBA00074402"/>
    </source>
</evidence>
<dbReference type="PRINTS" id="PR01241">
    <property type="entry name" value="GPROTEINAFNG"/>
</dbReference>
<keyword evidence="15" id="KW-1185">Reference proteome</keyword>
<protein>
    <recommendedName>
        <fullName evidence="11">Guanine nucleotide-binding protein alpha-2 subunit</fullName>
    </recommendedName>
</protein>
<evidence type="ECO:0000256" key="8">
    <source>
        <dbReference type="ARBA" id="ARBA00022842"/>
    </source>
</evidence>
<evidence type="ECO:0000256" key="2">
    <source>
        <dbReference type="ARBA" id="ARBA00003069"/>
    </source>
</evidence>
<dbReference type="FunFam" id="1.10.400.10:FF:000009">
    <property type="entry name" value="Guanine nucleotide-binding protein G(O) subunit alpha"/>
    <property type="match status" value="1"/>
</dbReference>
<evidence type="ECO:0000256" key="3">
    <source>
        <dbReference type="ARBA" id="ARBA00007976"/>
    </source>
</evidence>
<evidence type="ECO:0000256" key="10">
    <source>
        <dbReference type="ARBA" id="ARBA00023224"/>
    </source>
</evidence>
<dbReference type="GO" id="GO:0003924">
    <property type="term" value="F:GTPase activity"/>
    <property type="evidence" value="ECO:0007669"/>
    <property type="project" value="InterPro"/>
</dbReference>
<feature type="binding site" evidence="12">
    <location>
        <position position="336"/>
    </location>
    <ligand>
        <name>GTP</name>
        <dbReference type="ChEBI" id="CHEBI:37565"/>
    </ligand>
</feature>
<dbReference type="SMART" id="SM00275">
    <property type="entry name" value="G_alpha"/>
    <property type="match status" value="1"/>
</dbReference>
<keyword evidence="8 13" id="KW-0460">Magnesium</keyword>
<accession>A0AA43QNB2</accession>
<dbReference type="AlphaFoldDB" id="A0AA43QNB2"/>
<comment type="cofactor">
    <cofactor evidence="1">
        <name>Mg(2+)</name>
        <dbReference type="ChEBI" id="CHEBI:18420"/>
    </cofactor>
</comment>
<feature type="binding site" evidence="12">
    <location>
        <begin position="210"/>
        <end position="214"/>
    </location>
    <ligand>
        <name>GTP</name>
        <dbReference type="ChEBI" id="CHEBI:37565"/>
    </ligand>
</feature>
<comment type="function">
    <text evidence="2">Guanine nucleotide-binding proteins (G proteins) are involved as modulators or transducers in various transmembrane signaling systems.</text>
</comment>
<dbReference type="InterPro" id="IPR002975">
    <property type="entry name" value="Fungi_Gprotein_alpha"/>
</dbReference>
<dbReference type="SUPFAM" id="SSF47895">
    <property type="entry name" value="Transducin (alpha subunit), insertion domain"/>
    <property type="match status" value="1"/>
</dbReference>
<keyword evidence="6 12" id="KW-0547">Nucleotide-binding</keyword>
<dbReference type="FunFam" id="3.40.50.300:FF:000051">
    <property type="entry name" value="Guanine nucleotide-binding protein subunit alpha"/>
    <property type="match status" value="1"/>
</dbReference>
<dbReference type="InterPro" id="IPR027417">
    <property type="entry name" value="P-loop_NTPase"/>
</dbReference>
<keyword evidence="9 12" id="KW-0342">GTP-binding</keyword>
<dbReference type="SUPFAM" id="SSF52540">
    <property type="entry name" value="P-loop containing nucleoside triphosphate hydrolases"/>
    <property type="match status" value="1"/>
</dbReference>
<evidence type="ECO:0000256" key="13">
    <source>
        <dbReference type="PIRSR" id="PIRSR601019-2"/>
    </source>
</evidence>
<feature type="binding site" evidence="12">
    <location>
        <begin position="53"/>
        <end position="58"/>
    </location>
    <ligand>
        <name>GTP</name>
        <dbReference type="ChEBI" id="CHEBI:37565"/>
    </ligand>
</feature>
<dbReference type="GO" id="GO:0005834">
    <property type="term" value="C:heterotrimeric G-protein complex"/>
    <property type="evidence" value="ECO:0007669"/>
    <property type="project" value="InterPro"/>
</dbReference>
<dbReference type="Pfam" id="PF00503">
    <property type="entry name" value="G-alpha"/>
    <property type="match status" value="1"/>
</dbReference>
<dbReference type="CDD" id="cd00066">
    <property type="entry name" value="G-alpha"/>
    <property type="match status" value="1"/>
</dbReference>
<dbReference type="GO" id="GO:0046872">
    <property type="term" value="F:metal ion binding"/>
    <property type="evidence" value="ECO:0007669"/>
    <property type="project" value="UniProtKB-KW"/>
</dbReference>
<proteinExistence type="inferred from homology"/>